<dbReference type="EMBL" id="AJYC02000214">
    <property type="protein sequence ID" value="EKT76700.1"/>
    <property type="molecule type" value="Genomic_DNA"/>
</dbReference>
<dbReference type="PANTHER" id="PTHR36974">
    <property type="entry name" value="MEMBRANE PROTEIN-RELATED"/>
    <property type="match status" value="1"/>
</dbReference>
<feature type="transmembrane region" description="Helical" evidence="1">
    <location>
        <begin position="119"/>
        <end position="137"/>
    </location>
</feature>
<keyword evidence="1" id="KW-1133">Transmembrane helix</keyword>
<evidence type="ECO:0008006" key="4">
    <source>
        <dbReference type="Google" id="ProtNLM"/>
    </source>
</evidence>
<keyword evidence="1" id="KW-0472">Membrane</keyword>
<proteinExistence type="predicted"/>
<feature type="transmembrane region" description="Helical" evidence="1">
    <location>
        <begin position="56"/>
        <end position="75"/>
    </location>
</feature>
<protein>
    <recommendedName>
        <fullName evidence="4">DoxX family membrane protein</fullName>
    </recommendedName>
</protein>
<evidence type="ECO:0000313" key="2">
    <source>
        <dbReference type="EMBL" id="EKT76700.1"/>
    </source>
</evidence>
<accession>K8XHW6</accession>
<reference evidence="2 3" key="1">
    <citation type="journal article" date="2013" name="Genome Announc.">
        <title>Draft Genome Sequence of Rhodococcus opacus Strain M213 Shows a Diverse Catabolic Potential.</title>
        <authorList>
            <person name="Pathak A."/>
            <person name="Green S.J."/>
            <person name="Ogram A."/>
            <person name="Chauhan A."/>
        </authorList>
    </citation>
    <scope>NUCLEOTIDE SEQUENCE [LARGE SCALE GENOMIC DNA]</scope>
    <source>
        <strain evidence="2 3">M213</strain>
    </source>
</reference>
<gene>
    <name evidence="2" type="ORF">WSS_A41405</name>
</gene>
<evidence type="ECO:0000313" key="3">
    <source>
        <dbReference type="Proteomes" id="UP000005951"/>
    </source>
</evidence>
<keyword evidence="1" id="KW-0812">Transmembrane</keyword>
<evidence type="ECO:0000256" key="1">
    <source>
        <dbReference type="SAM" id="Phobius"/>
    </source>
</evidence>
<comment type="caution">
    <text evidence="2">The sequence shown here is derived from an EMBL/GenBank/DDBJ whole genome shotgun (WGS) entry which is preliminary data.</text>
</comment>
<dbReference type="Proteomes" id="UP000005951">
    <property type="component" value="Unassembled WGS sequence"/>
</dbReference>
<organism evidence="2 3">
    <name type="scientific">Rhodococcus opacus M213</name>
    <dbReference type="NCBI Taxonomy" id="1129896"/>
    <lineage>
        <taxon>Bacteria</taxon>
        <taxon>Bacillati</taxon>
        <taxon>Actinomycetota</taxon>
        <taxon>Actinomycetes</taxon>
        <taxon>Mycobacteriales</taxon>
        <taxon>Nocardiaceae</taxon>
        <taxon>Rhodococcus</taxon>
    </lineage>
</organism>
<dbReference type="AlphaFoldDB" id="K8XHW6"/>
<dbReference type="RefSeq" id="WP_005265036.1">
    <property type="nucleotide sequence ID" value="NZ_AJYC02000214.1"/>
</dbReference>
<sequence length="140" mass="15173">MTSNELSEPPTTALRTVARLALSGVLVLAGLSHLFWAREDFQAQVPSSIPLDPDGVVMASGGAEIMLGAGLAVLTRDRVKIGRIIAAFFIAVFPGNIAQYRNNQDAFVLNTDRRRFIRLLFPPALIAWALWSTAIPTPNS</sequence>
<feature type="transmembrane region" description="Helical" evidence="1">
    <location>
        <begin position="16"/>
        <end position="36"/>
    </location>
</feature>
<dbReference type="PANTHER" id="PTHR36974:SF1">
    <property type="entry name" value="DOXX FAMILY MEMBRANE PROTEIN"/>
    <property type="match status" value="1"/>
</dbReference>
<name>K8XHW6_RHOOP</name>